<evidence type="ECO:0000256" key="1">
    <source>
        <dbReference type="ARBA" id="ARBA00010568"/>
    </source>
</evidence>
<name>A0A2B7ZDK6_9EURO</name>
<reference evidence="2 3" key="1">
    <citation type="submission" date="2017-10" db="EMBL/GenBank/DDBJ databases">
        <title>Comparative genomics in systemic dimorphic fungi from Ajellomycetaceae.</title>
        <authorList>
            <person name="Munoz J.F."/>
            <person name="Mcewen J.G."/>
            <person name="Clay O.K."/>
            <person name="Cuomo C.A."/>
        </authorList>
    </citation>
    <scope>NUCLEOTIDE SEQUENCE [LARGE SCALE GENOMIC DNA]</scope>
    <source>
        <strain evidence="2 3">UAMH4076</strain>
    </source>
</reference>
<dbReference type="InterPro" id="IPR023398">
    <property type="entry name" value="TIF_eIF4e-like"/>
</dbReference>
<dbReference type="PANTHER" id="PTHR31977:SF1">
    <property type="entry name" value="UPF0696 PROTEIN C11ORF68"/>
    <property type="match status" value="1"/>
</dbReference>
<dbReference type="InterPro" id="IPR015034">
    <property type="entry name" value="Bles03"/>
</dbReference>
<dbReference type="PANTHER" id="PTHR31977">
    <property type="entry name" value="UPF0696 PROTEIN C11ORF68"/>
    <property type="match status" value="1"/>
</dbReference>
<comment type="caution">
    <text evidence="2">The sequence shown here is derived from an EMBL/GenBank/DDBJ whole genome shotgun (WGS) entry which is preliminary data.</text>
</comment>
<dbReference type="Pfam" id="PF08939">
    <property type="entry name" value="Bles03"/>
    <property type="match status" value="1"/>
</dbReference>
<evidence type="ECO:0000313" key="2">
    <source>
        <dbReference type="EMBL" id="PGH31263.1"/>
    </source>
</evidence>
<proteinExistence type="inferred from homology"/>
<protein>
    <submittedName>
        <fullName evidence="2">Uncharacterized protein</fullName>
    </submittedName>
</protein>
<dbReference type="Gene3D" id="3.30.760.10">
    <property type="entry name" value="RNA Cap, Translation Initiation Factor Eif4e"/>
    <property type="match status" value="1"/>
</dbReference>
<dbReference type="EMBL" id="PDND01000134">
    <property type="protein sequence ID" value="PGH31263.1"/>
    <property type="molecule type" value="Genomic_DNA"/>
</dbReference>
<comment type="similarity">
    <text evidence="1">Belongs to the UPF0696 family.</text>
</comment>
<dbReference type="SUPFAM" id="SSF55418">
    <property type="entry name" value="eIF4e-like"/>
    <property type="match status" value="1"/>
</dbReference>
<keyword evidence="3" id="KW-1185">Reference proteome</keyword>
<gene>
    <name evidence="2" type="ORF">GX50_05953</name>
</gene>
<accession>A0A2B7ZDK6</accession>
<dbReference type="Proteomes" id="UP000226031">
    <property type="component" value="Unassembled WGS sequence"/>
</dbReference>
<evidence type="ECO:0000313" key="3">
    <source>
        <dbReference type="Proteomes" id="UP000226031"/>
    </source>
</evidence>
<sequence length="140" mass="16163">MDMDIDTKEEVEVKGNENSKWIYIKNPAISNSIPYSDEDINNFRNRGAELLQTFNDKRMALRDEFRDRPRLILEQKIATQRRMLDIEILEASRANKLLSGKWMLFPSVGRVDKVWRIIAEATASGQLGFGCWVRAGGLCR</sequence>
<organism evidence="2 3">
    <name type="scientific">[Emmonsia] crescens</name>
    <dbReference type="NCBI Taxonomy" id="73230"/>
    <lineage>
        <taxon>Eukaryota</taxon>
        <taxon>Fungi</taxon>
        <taxon>Dikarya</taxon>
        <taxon>Ascomycota</taxon>
        <taxon>Pezizomycotina</taxon>
        <taxon>Eurotiomycetes</taxon>
        <taxon>Eurotiomycetidae</taxon>
        <taxon>Onygenales</taxon>
        <taxon>Ajellomycetaceae</taxon>
        <taxon>Emergomyces</taxon>
    </lineage>
</organism>
<dbReference type="AlphaFoldDB" id="A0A2B7ZDK6"/>